<gene>
    <name evidence="1" type="ORF">SAMN04489842_2421</name>
</gene>
<keyword evidence="2" id="KW-1185">Reference proteome</keyword>
<dbReference type="AlphaFoldDB" id="A0A1H1GGQ7"/>
<reference evidence="2" key="1">
    <citation type="submission" date="2016-10" db="EMBL/GenBank/DDBJ databases">
        <authorList>
            <person name="Varghese N."/>
            <person name="Submissions S."/>
        </authorList>
    </citation>
    <scope>NUCLEOTIDE SEQUENCE [LARGE SCALE GENOMIC DNA]</scope>
    <source>
        <strain evidence="2">DSM 24767</strain>
    </source>
</reference>
<protein>
    <recommendedName>
        <fullName evidence="3">Agl cluster protein AglQ</fullName>
    </recommendedName>
</protein>
<organism evidence="1 2">
    <name type="scientific">Natronobacterium texcoconense</name>
    <dbReference type="NCBI Taxonomy" id="1095778"/>
    <lineage>
        <taxon>Archaea</taxon>
        <taxon>Methanobacteriati</taxon>
        <taxon>Methanobacteriota</taxon>
        <taxon>Stenosarchaea group</taxon>
        <taxon>Halobacteria</taxon>
        <taxon>Halobacteriales</taxon>
        <taxon>Natrialbaceae</taxon>
        <taxon>Natronobacterium</taxon>
    </lineage>
</organism>
<dbReference type="GO" id="GO:0005975">
    <property type="term" value="P:carbohydrate metabolic process"/>
    <property type="evidence" value="ECO:0007669"/>
    <property type="project" value="InterPro"/>
</dbReference>
<name>A0A1H1GGQ7_NATTX</name>
<dbReference type="EMBL" id="FNLC01000002">
    <property type="protein sequence ID" value="SDR12295.1"/>
    <property type="molecule type" value="Genomic_DNA"/>
</dbReference>
<dbReference type="InterPro" id="IPR008928">
    <property type="entry name" value="6-hairpin_glycosidase_sf"/>
</dbReference>
<accession>A0A1H1GGQ7</accession>
<dbReference type="SUPFAM" id="SSF48208">
    <property type="entry name" value="Six-hairpin glycosidases"/>
    <property type="match status" value="1"/>
</dbReference>
<sequence>MELSSIISQIAETQLEAVRSDGSVPSGHNGLYRDDETPVRNSSHWLLTFSLLYESTGDRRFQEAAKRVSEYLNTSDARPGEHTFFHRKVTDKDRCNGLIGQAWTIEGLAVAAHVLGDSALGDLAKDVFLLHSQDRRTGLWKRVEVDGQTLPFDATFNHQLWFGAAGAILADLPWTSERVDDRVRRFLDELETNLRLYPSGLIFHPLKPDSTRRRLHLVRADERGRIGLTFLTSSVPLPSRRRQLEWKAIGYHAFNLYAFALLKRQYPDHEFWETEKWQRALEYVRTDEYRENVWQNEYGSPYNPVGFEVPFAMEVFDIGTLEERRHWITKQFERHYNPETNRLDRNTEDPETLTARIYQATRLENISLPEFEPQ</sequence>
<dbReference type="Gene3D" id="1.50.10.10">
    <property type="match status" value="1"/>
</dbReference>
<evidence type="ECO:0000313" key="2">
    <source>
        <dbReference type="Proteomes" id="UP000198848"/>
    </source>
</evidence>
<dbReference type="STRING" id="1095778.SAMN04489842_2421"/>
<dbReference type="Proteomes" id="UP000198848">
    <property type="component" value="Unassembled WGS sequence"/>
</dbReference>
<evidence type="ECO:0000313" key="1">
    <source>
        <dbReference type="EMBL" id="SDR12295.1"/>
    </source>
</evidence>
<proteinExistence type="predicted"/>
<evidence type="ECO:0008006" key="3">
    <source>
        <dbReference type="Google" id="ProtNLM"/>
    </source>
</evidence>
<dbReference type="InterPro" id="IPR012341">
    <property type="entry name" value="6hp_glycosidase-like_sf"/>
</dbReference>